<dbReference type="Pfam" id="PF02906">
    <property type="entry name" value="Fe_hyd_lg_C"/>
    <property type="match status" value="1"/>
</dbReference>
<dbReference type="GO" id="GO:0051537">
    <property type="term" value="F:2 iron, 2 sulfur cluster binding"/>
    <property type="evidence" value="ECO:0007669"/>
    <property type="project" value="UniProtKB-KW"/>
</dbReference>
<dbReference type="Pfam" id="PF10588">
    <property type="entry name" value="NADH-G_4Fe-4S_3"/>
    <property type="match status" value="1"/>
</dbReference>
<dbReference type="InterPro" id="IPR049830">
    <property type="entry name" value="HndD"/>
</dbReference>
<feature type="domain" description="4Fe-4S ferredoxin-type" evidence="11">
    <location>
        <begin position="245"/>
        <end position="274"/>
    </location>
</feature>
<dbReference type="PROSITE" id="PS00198">
    <property type="entry name" value="4FE4S_FER_1"/>
    <property type="match status" value="1"/>
</dbReference>
<dbReference type="InterPro" id="IPR004108">
    <property type="entry name" value="Fe_hydrogenase_lsu_C"/>
</dbReference>
<dbReference type="InterPro" id="IPR009016">
    <property type="entry name" value="Fe_hydrogenase"/>
</dbReference>
<accession>A0A0U1L0D3</accession>
<dbReference type="SUPFAM" id="SSF54292">
    <property type="entry name" value="2Fe-2S ferredoxin-like"/>
    <property type="match status" value="1"/>
</dbReference>
<evidence type="ECO:0000259" key="10">
    <source>
        <dbReference type="PROSITE" id="PS51085"/>
    </source>
</evidence>
<evidence type="ECO:0000256" key="6">
    <source>
        <dbReference type="ARBA" id="ARBA00023002"/>
    </source>
</evidence>
<evidence type="ECO:0000259" key="12">
    <source>
        <dbReference type="PROSITE" id="PS51839"/>
    </source>
</evidence>
<dbReference type="GO" id="GO:0042773">
    <property type="term" value="P:ATP synthesis coupled electron transport"/>
    <property type="evidence" value="ECO:0007669"/>
    <property type="project" value="InterPro"/>
</dbReference>
<dbReference type="PROSITE" id="PS51085">
    <property type="entry name" value="2FE2S_FER_2"/>
    <property type="match status" value="1"/>
</dbReference>
<dbReference type="Gene3D" id="3.40.50.1780">
    <property type="match status" value="1"/>
</dbReference>
<dbReference type="Gene3D" id="3.40.950.10">
    <property type="entry name" value="Fe-only Hydrogenase (Larger Subunit), Chain L, domain 3"/>
    <property type="match status" value="1"/>
</dbReference>
<feature type="domain" description="2Fe-2S ferredoxin-type" evidence="10">
    <location>
        <begin position="65"/>
        <end position="143"/>
    </location>
</feature>
<dbReference type="CDD" id="cd00207">
    <property type="entry name" value="fer2"/>
    <property type="match status" value="1"/>
</dbReference>
<dbReference type="PROSITE" id="PS51379">
    <property type="entry name" value="4FE4S_FER_2"/>
    <property type="match status" value="2"/>
</dbReference>
<reference evidence="14" key="1">
    <citation type="submission" date="2015-03" db="EMBL/GenBank/DDBJ databases">
        <authorList>
            <person name="Nijsse Bart"/>
        </authorList>
    </citation>
    <scope>NUCLEOTIDE SEQUENCE [LARGE SCALE GENOMIC DNA]</scope>
</reference>
<dbReference type="Proteomes" id="UP000049855">
    <property type="component" value="Unassembled WGS sequence"/>
</dbReference>
<evidence type="ECO:0000256" key="4">
    <source>
        <dbReference type="ARBA" id="ARBA00022723"/>
    </source>
</evidence>
<feature type="transmembrane region" description="Helical" evidence="9">
    <location>
        <begin position="12"/>
        <end position="30"/>
    </location>
</feature>
<keyword evidence="4" id="KW-0479">Metal-binding</keyword>
<keyword evidence="14" id="KW-1185">Reference proteome</keyword>
<dbReference type="SUPFAM" id="SSF54862">
    <property type="entry name" value="4Fe-4S ferredoxins"/>
    <property type="match status" value="1"/>
</dbReference>
<dbReference type="Pfam" id="PF12838">
    <property type="entry name" value="Fer4_7"/>
    <property type="match status" value="1"/>
</dbReference>
<keyword evidence="9" id="KW-1133">Transmembrane helix</keyword>
<dbReference type="GO" id="GO:0005506">
    <property type="term" value="F:iron ion binding"/>
    <property type="evidence" value="ECO:0007669"/>
    <property type="project" value="InterPro"/>
</dbReference>
<dbReference type="GO" id="GO:0008137">
    <property type="term" value="F:NADH dehydrogenase (ubiquinone) activity"/>
    <property type="evidence" value="ECO:0007669"/>
    <property type="project" value="InterPro"/>
</dbReference>
<keyword evidence="2" id="KW-0004">4Fe-4S</keyword>
<name>A0A0U1L0D3_9FIRM</name>
<dbReference type="SMART" id="SM00929">
    <property type="entry name" value="NADH-G_4Fe-4S_3"/>
    <property type="match status" value="1"/>
</dbReference>
<dbReference type="InterPro" id="IPR050340">
    <property type="entry name" value="Cytosolic_Fe-S_CAF"/>
</dbReference>
<evidence type="ECO:0000259" key="11">
    <source>
        <dbReference type="PROSITE" id="PS51379"/>
    </source>
</evidence>
<dbReference type="GO" id="GO:0016020">
    <property type="term" value="C:membrane"/>
    <property type="evidence" value="ECO:0007669"/>
    <property type="project" value="InterPro"/>
</dbReference>
<dbReference type="InterPro" id="IPR001041">
    <property type="entry name" value="2Fe-2S_ferredoxin-type"/>
</dbReference>
<proteinExistence type="predicted"/>
<dbReference type="FunFam" id="3.10.20.740:FF:000005">
    <property type="entry name" value="NADH:ubiquinone oxidoreductase subunit"/>
    <property type="match status" value="1"/>
</dbReference>
<keyword evidence="3" id="KW-0001">2Fe-2S</keyword>
<dbReference type="EC" id="1.12.7.2" evidence="13"/>
<dbReference type="Gene3D" id="3.30.70.20">
    <property type="match status" value="1"/>
</dbReference>
<dbReference type="InterPro" id="IPR036991">
    <property type="entry name" value="Fe_hydrogenase_ssu_sf"/>
</dbReference>
<dbReference type="InterPro" id="IPR017896">
    <property type="entry name" value="4Fe4S_Fe-S-bd"/>
</dbReference>
<dbReference type="InterPro" id="IPR013352">
    <property type="entry name" value="Fe_hydrogenase_subset"/>
</dbReference>
<feature type="domain" description="4Fe-4S His(Cys)3-ligated-type" evidence="12">
    <location>
        <begin position="143"/>
        <end position="182"/>
    </location>
</feature>
<organism evidence="13 14">
    <name type="scientific">Sporomusa ovata</name>
    <dbReference type="NCBI Taxonomy" id="2378"/>
    <lineage>
        <taxon>Bacteria</taxon>
        <taxon>Bacillati</taxon>
        <taxon>Bacillota</taxon>
        <taxon>Negativicutes</taxon>
        <taxon>Selenomonadales</taxon>
        <taxon>Sporomusaceae</taxon>
        <taxon>Sporomusa</taxon>
    </lineage>
</organism>
<keyword evidence="9" id="KW-0812">Transmembrane</keyword>
<evidence type="ECO:0000256" key="3">
    <source>
        <dbReference type="ARBA" id="ARBA00022714"/>
    </source>
</evidence>
<dbReference type="PROSITE" id="PS51839">
    <property type="entry name" value="4FE4S_HC3"/>
    <property type="match status" value="1"/>
</dbReference>
<evidence type="ECO:0000313" key="14">
    <source>
        <dbReference type="Proteomes" id="UP000049855"/>
    </source>
</evidence>
<evidence type="ECO:0000313" key="13">
    <source>
        <dbReference type="EMBL" id="CQR72384.1"/>
    </source>
</evidence>
<dbReference type="InterPro" id="IPR036010">
    <property type="entry name" value="2Fe-2S_ferredoxin-like_sf"/>
</dbReference>
<comment type="cofactor">
    <cofactor evidence="1">
        <name>[4Fe-4S] cluster</name>
        <dbReference type="ChEBI" id="CHEBI:49883"/>
    </cofactor>
</comment>
<keyword evidence="7" id="KW-0408">Iron</keyword>
<evidence type="ECO:0000256" key="9">
    <source>
        <dbReference type="SAM" id="Phobius"/>
    </source>
</evidence>
<dbReference type="Pfam" id="PF13510">
    <property type="entry name" value="Fer2_4"/>
    <property type="match status" value="1"/>
</dbReference>
<keyword evidence="9" id="KW-0472">Membrane</keyword>
<dbReference type="InterPro" id="IPR003149">
    <property type="entry name" value="Fe_hydrogenase_ssu"/>
</dbReference>
<dbReference type="Pfam" id="PF02256">
    <property type="entry name" value="Fe_hyd_SSU"/>
    <property type="match status" value="1"/>
</dbReference>
<evidence type="ECO:0000256" key="7">
    <source>
        <dbReference type="ARBA" id="ARBA00023004"/>
    </source>
</evidence>
<dbReference type="NCBIfam" id="TIGR02512">
    <property type="entry name" value="FeFe_hydrog_A"/>
    <property type="match status" value="1"/>
</dbReference>
<dbReference type="FunFam" id="3.30.70.20:FF:000035">
    <property type="entry name" value="Iron hydrogenase 1"/>
    <property type="match status" value="1"/>
</dbReference>
<dbReference type="PANTHER" id="PTHR11615">
    <property type="entry name" value="NITRATE, FORMATE, IRON DEHYDROGENASE"/>
    <property type="match status" value="1"/>
</dbReference>
<dbReference type="Gene3D" id="4.10.260.20">
    <property type="entry name" value="Iron hydrogenase, small subunit"/>
    <property type="match status" value="1"/>
</dbReference>
<evidence type="ECO:0000256" key="1">
    <source>
        <dbReference type="ARBA" id="ARBA00001966"/>
    </source>
</evidence>
<feature type="domain" description="4Fe-4S ferredoxin-type" evidence="11">
    <location>
        <begin position="202"/>
        <end position="232"/>
    </location>
</feature>
<dbReference type="Gene3D" id="3.10.20.740">
    <property type="match status" value="1"/>
</dbReference>
<dbReference type="GO" id="GO:0051539">
    <property type="term" value="F:4 iron, 4 sulfur cluster binding"/>
    <property type="evidence" value="ECO:0007669"/>
    <property type="project" value="UniProtKB-KW"/>
</dbReference>
<dbReference type="InterPro" id="IPR019574">
    <property type="entry name" value="NADH_UbQ_OxRdtase_Gsu_4Fe4S-bd"/>
</dbReference>
<evidence type="ECO:0000256" key="5">
    <source>
        <dbReference type="ARBA" id="ARBA00022737"/>
    </source>
</evidence>
<evidence type="ECO:0000256" key="8">
    <source>
        <dbReference type="ARBA" id="ARBA00023014"/>
    </source>
</evidence>
<sequence>MKQQNGIRLVPDAIFCCFIVCLGFGMIQIIPCINQFISKILVVDKRFKTSYLLVLFCAKERDFLELVNITIDGQQVKVPKDATVLEAARGIGVEIPTLCYHPEHRPEGSCRICLVEVVGARGLVASCVFPVSEGMVVKTNTPDVREARKAVVELLLANHPQDCLSCQRNLHCELQKIAADCGIREIRFEGEKKDYPLDADNPALVRDQNKCVLCGRCIRACSGLQGVNVYTFANRGFNTTVTPAFNAGLHEATCTFCGQCANICPTAAIVEKDDTKEVWEALHNPAKYVVVQTAPAVRVALGENLGFRSGDIVTGQMVAALKRLGFDKVFDTAFSADVTIMEEGSEFIERLTHDGTLPMITSCSPGWVNFVELMYPDLLKHLSTTKSPQQIFGVLVKTYYAEKAKIDPQDIVSVSIMPCTAKKVESGRQEMSASGYQDVDYVLTTRELARMIKEAGISFSNLKTEEFDAPLGISTGAAVIFGATGGVMEAALRTVSEVLTGKTLECIEFHAVRGLEGIKEAEVTIGEKTIKVAVAYTLANARIILDKIRKGETDYHFIEIMACPGGCIGGGGQPISTSPEIRTQRMAAIYECDEAAAIRKSHENPAVKELYDTWLGKPLGEKSHHLLHTHYQAQVRK</sequence>
<dbReference type="GO" id="GO:0008901">
    <property type="term" value="F:ferredoxin hydrogenase activity"/>
    <property type="evidence" value="ECO:0007669"/>
    <property type="project" value="UniProtKB-EC"/>
</dbReference>
<dbReference type="NCBIfam" id="NF040763">
    <property type="entry name" value="FeFe_hydrog_A6"/>
    <property type="match status" value="1"/>
</dbReference>
<dbReference type="SUPFAM" id="SSF53920">
    <property type="entry name" value="Fe-only hydrogenase"/>
    <property type="match status" value="1"/>
</dbReference>
<dbReference type="AlphaFoldDB" id="A0A0U1L0D3"/>
<evidence type="ECO:0000256" key="2">
    <source>
        <dbReference type="ARBA" id="ARBA00022485"/>
    </source>
</evidence>
<dbReference type="SMART" id="SM00902">
    <property type="entry name" value="Fe_hyd_SSU"/>
    <property type="match status" value="1"/>
</dbReference>
<dbReference type="InterPro" id="IPR017900">
    <property type="entry name" value="4Fe4S_Fe_S_CS"/>
</dbReference>
<keyword evidence="8" id="KW-0411">Iron-sulfur</keyword>
<protein>
    <submittedName>
        <fullName evidence="13">Periplasmic [Fe] hydrogenase large subunit</fullName>
        <ecNumber evidence="13">1.12.7.2</ecNumber>
    </submittedName>
</protein>
<gene>
    <name evidence="13" type="ORF">SpAn4DRAFT_2844</name>
</gene>
<dbReference type="EMBL" id="CTRP01000010">
    <property type="protein sequence ID" value="CQR72384.1"/>
    <property type="molecule type" value="Genomic_DNA"/>
</dbReference>
<keyword evidence="6 13" id="KW-0560">Oxidoreductase</keyword>
<keyword evidence="5" id="KW-0677">Repeat</keyword>
<dbReference type="InterPro" id="IPR000283">
    <property type="entry name" value="NADH_UbQ_OxRdtase_75kDa_su_CS"/>
</dbReference>
<dbReference type="PROSITE" id="PS00641">
    <property type="entry name" value="COMPLEX1_75K_1"/>
    <property type="match status" value="1"/>
</dbReference>